<protein>
    <submittedName>
        <fullName evidence="1">Uncharacterized protein</fullName>
    </submittedName>
</protein>
<name>A0A4C1UQG8_EUMVA</name>
<proteinExistence type="predicted"/>
<evidence type="ECO:0000313" key="2">
    <source>
        <dbReference type="Proteomes" id="UP000299102"/>
    </source>
</evidence>
<dbReference type="Proteomes" id="UP000299102">
    <property type="component" value="Unassembled WGS sequence"/>
</dbReference>
<accession>A0A4C1UQG8</accession>
<dbReference type="EMBL" id="BGZK01000204">
    <property type="protein sequence ID" value="GBP28222.1"/>
    <property type="molecule type" value="Genomic_DNA"/>
</dbReference>
<reference evidence="1 2" key="1">
    <citation type="journal article" date="2019" name="Commun. Biol.">
        <title>The bagworm genome reveals a unique fibroin gene that provides high tensile strength.</title>
        <authorList>
            <person name="Kono N."/>
            <person name="Nakamura H."/>
            <person name="Ohtoshi R."/>
            <person name="Tomita M."/>
            <person name="Numata K."/>
            <person name="Arakawa K."/>
        </authorList>
    </citation>
    <scope>NUCLEOTIDE SEQUENCE [LARGE SCALE GENOMIC DNA]</scope>
</reference>
<organism evidence="1 2">
    <name type="scientific">Eumeta variegata</name>
    <name type="common">Bagworm moth</name>
    <name type="synonym">Eumeta japonica</name>
    <dbReference type="NCBI Taxonomy" id="151549"/>
    <lineage>
        <taxon>Eukaryota</taxon>
        <taxon>Metazoa</taxon>
        <taxon>Ecdysozoa</taxon>
        <taxon>Arthropoda</taxon>
        <taxon>Hexapoda</taxon>
        <taxon>Insecta</taxon>
        <taxon>Pterygota</taxon>
        <taxon>Neoptera</taxon>
        <taxon>Endopterygota</taxon>
        <taxon>Lepidoptera</taxon>
        <taxon>Glossata</taxon>
        <taxon>Ditrysia</taxon>
        <taxon>Tineoidea</taxon>
        <taxon>Psychidae</taxon>
        <taxon>Oiketicinae</taxon>
        <taxon>Eumeta</taxon>
    </lineage>
</organism>
<comment type="caution">
    <text evidence="1">The sequence shown here is derived from an EMBL/GenBank/DDBJ whole genome shotgun (WGS) entry which is preliminary data.</text>
</comment>
<dbReference type="AlphaFoldDB" id="A0A4C1UQG8"/>
<sequence>MGVIKPFNLSKRKGIDYAEAAAVRKSRGTLVIPRAPPGLTSKSRGLYDLHTRGREWWIPARYFVMTPHIYDSGFSAKFGVKVQVPAESRFKYVRRGMA</sequence>
<evidence type="ECO:0000313" key="1">
    <source>
        <dbReference type="EMBL" id="GBP28222.1"/>
    </source>
</evidence>
<gene>
    <name evidence="1" type="ORF">EVAR_19070_1</name>
</gene>
<keyword evidence="2" id="KW-1185">Reference proteome</keyword>